<dbReference type="InterPro" id="IPR033031">
    <property type="entry name" value="Scc2/Nipped-B"/>
</dbReference>
<comment type="caution">
    <text evidence="10">The sequence shown here is derived from an EMBL/GenBank/DDBJ whole genome shotgun (WGS) entry which is preliminary data.</text>
</comment>
<comment type="similarity">
    <text evidence="2 6">Belongs to the SCC2/Nipped-B family.</text>
</comment>
<dbReference type="GO" id="GO:1990414">
    <property type="term" value="P:replication-born double-strand break repair via sister chromatid exchange"/>
    <property type="evidence" value="ECO:0007669"/>
    <property type="project" value="TreeGrafter"/>
</dbReference>
<feature type="region of interest" description="Disordered" evidence="7">
    <location>
        <begin position="337"/>
        <end position="360"/>
    </location>
</feature>
<evidence type="ECO:0000313" key="10">
    <source>
        <dbReference type="EMBL" id="KAG2955833.1"/>
    </source>
</evidence>
<feature type="region of interest" description="Disordered" evidence="7">
    <location>
        <begin position="93"/>
        <end position="129"/>
    </location>
</feature>
<dbReference type="Proteomes" id="UP000697107">
    <property type="component" value="Unassembled WGS sequence"/>
</dbReference>
<proteinExistence type="inferred from homology"/>
<dbReference type="GO" id="GO:0090694">
    <property type="term" value="C:Scc2-Scc4 cohesin loading complex"/>
    <property type="evidence" value="ECO:0007669"/>
    <property type="project" value="TreeGrafter"/>
</dbReference>
<protein>
    <recommendedName>
        <fullName evidence="6">Sister chromatid cohesion protein</fullName>
    </recommendedName>
</protein>
<evidence type="ECO:0000313" key="11">
    <source>
        <dbReference type="EMBL" id="KAG3000555.1"/>
    </source>
</evidence>
<dbReference type="InterPro" id="IPR011989">
    <property type="entry name" value="ARM-like"/>
</dbReference>
<dbReference type="InterPro" id="IPR016024">
    <property type="entry name" value="ARM-type_fold"/>
</dbReference>
<evidence type="ECO:0000256" key="4">
    <source>
        <dbReference type="ARBA" id="ARBA00023242"/>
    </source>
</evidence>
<sequence>MRGGQFLFPLYVDPEDAAAADAPESLHPVTSNPVAVGESFNPQRLATLIRSSTTNIFGSLGQTTEITADVLNSLPKWTQAVLQTGCFNAARAMPSPRSKLKRSSELQSESDFGEPRKRRSFGSGVDRECLTDDESGELQAGLDELNIALAVDPEMEDEEELPTVFTQAEVTADSVEKYAELLERLVEMATDRQQAIDLEPNDVDMFQSEEVKVLQQSLKAMEKNDWINKLEPELLISLMSSFDTQVRQGLAVDVLGAELSTKEKGKAQIDEQLVRRLVASLDVAICELIVMTTPRIDRRVLSEESIENCFQLLHHTIRCLLLPCIDTSFVTTASAPVAKETDGKQPTGRNNHGPSRVNLRANKNARRAVERVSHVACEFMDQLSTLVLSVKLADRWVFRLSSSMVELFALDHSSFATSLQQSALGILRGIFLQYKPHRESLLRDVVEIMVKLPTAKRTLRTVKLVNSNDTVQRISTLVVSIIQSCASAGKFGTTEAEIDVFQASNEVPSVPDTVAGEKSLHRSDVKTEDRDNRVVLDNFIEDLLVMFVRPEWAGAEDLLEVLSSSLASILHANISADVKNPDSYQSLAALNLVGKICASIKKYQRKVGQDAVKDDSGSIAVIEEHTSILRAVFDTKKTRSRGALPNASDDLFDQITLKHIVVMHLQRHNFDQGDSKKLLILKFISESETHWSGAESACVERERKLWESLWEVPKGGVNSTFTTIELAQKSSLHLAMKRGFCGLFDKLLAHIMALLSKGIPSLRARVMKCLRGIVDVDPMLMAEAGVQLAVERCCSDEKPSVRDAAVNLIGTYVLLQPLLFDKYFEVLAERIRDKGIKVRKSVCKIFKIAISMQDQSRETITEKELRRKSACMRCLVERIGHASEDQTVKNFIIDTFQEVWFGTELTSSRLSNPFSVFGDENTLPPGWTAVPTTIIDEKGDSTSEKNAKFVSKDGSIANSVEEAWSSYRTPTVTPASVVKSDDSKLDNSSEVVATIVEVIHGVPSLAWFTELLKRLLGERNQKTGTYSNKNRSSQVAIAEDRSGAIVNCLVECLMDLQEGTLLKGVSINMAHEQFVACMTALSAFCEAKPQLLARHLETIRVYLKEKEAKIQSLSVSMINNILGVKRVPQTIATKLEDDLRLLVLRSSPSVVGPSVQCLATLSTTTKKAPVLLLGLLEQFLLCMNKYKQRKSLTGLSDQDNYVLQRALFVAGKIVGTTDIDNCPALAKEAKVVTIGTITESLYELYVQFARMPGNDTCAAKAVQGMGFLFPIRPRLFLRAQQDGLLTFLLTENTRKAKLQCIVSMKELLLSEKHRLEKGLATRTMNQSKSKEQQVQGDQEAEASLIGNVMQAELGHILELSLQKVPQIRKEAIACIGALLTPGLVNPLQCIPNLVTLETDRVPDVRDAAFSLLLALEKYRSQFHAPLIKGIQDSYSFQLSVYGDATALGIDENEKTYCLFGRLYTNFVKSTKSQGVLFFQALLNQFTDQGTVLQPLISKRLTTKSKTFTASLKYLCYLAQILSTLPYEVEDEPLHIIYLINRYVSLRLGPVLDDLKAIFVEAGVPPTVLEDDESDLSTVKIDKYRLRRVDDSMLGLHTNGRTAFAIAVMLRLKFTLKRNYQLDNEKCATYKPSATDAPLEAKERSPKKLLLPSVDDLCQPDDPIQLNWNLFLIAWYAAREDQKQLDIGLEEVQKATPKRRRRSRKSAPSKKQKLPENDSEDEYVELLD</sequence>
<dbReference type="Proteomes" id="UP000735874">
    <property type="component" value="Unassembled WGS sequence"/>
</dbReference>
<dbReference type="GO" id="GO:0034087">
    <property type="term" value="P:establishment of mitotic sister chromatid cohesion"/>
    <property type="evidence" value="ECO:0007669"/>
    <property type="project" value="TreeGrafter"/>
</dbReference>
<dbReference type="Proteomes" id="UP000736787">
    <property type="component" value="Unassembled WGS sequence"/>
</dbReference>
<feature type="domain" description="Sister chromatid cohesion C-terminal" evidence="8">
    <location>
        <begin position="1347"/>
        <end position="1541"/>
    </location>
</feature>
<reference evidence="10" key="1">
    <citation type="submission" date="2018-10" db="EMBL/GenBank/DDBJ databases">
        <title>Effector identification in a new, highly contiguous assembly of the strawberry crown rot pathogen Phytophthora cactorum.</title>
        <authorList>
            <person name="Armitage A.D."/>
            <person name="Nellist C.F."/>
            <person name="Bates H."/>
            <person name="Vickerstaff R.J."/>
            <person name="Harrison R.J."/>
        </authorList>
    </citation>
    <scope>NUCLEOTIDE SEQUENCE</scope>
    <source>
        <strain evidence="9">15-7</strain>
        <strain evidence="10">4040</strain>
        <strain evidence="11">P415</strain>
    </source>
</reference>
<dbReference type="CDD" id="cd23958">
    <property type="entry name" value="SCC2"/>
    <property type="match status" value="1"/>
</dbReference>
<dbReference type="EMBL" id="RCMG01000006">
    <property type="protein sequence ID" value="KAG2868998.1"/>
    <property type="molecule type" value="Genomic_DNA"/>
</dbReference>
<keyword evidence="3 6" id="KW-0677">Repeat</keyword>
<dbReference type="InterPro" id="IPR026003">
    <property type="entry name" value="Cohesin_HEAT"/>
</dbReference>
<dbReference type="PANTHER" id="PTHR21704:SF18">
    <property type="entry name" value="NIPPED-B-LIKE PROTEIN"/>
    <property type="match status" value="1"/>
</dbReference>
<gene>
    <name evidence="9" type="ORF">PC113_g563</name>
    <name evidence="10" type="ORF">PC117_g118</name>
    <name evidence="11" type="ORF">PC118_g150</name>
</gene>
<dbReference type="EMBL" id="RCML01000002">
    <property type="protein sequence ID" value="KAG3000555.1"/>
    <property type="molecule type" value="Genomic_DNA"/>
</dbReference>
<evidence type="ECO:0000259" key="8">
    <source>
        <dbReference type="Pfam" id="PF12830"/>
    </source>
</evidence>
<feature type="region of interest" description="Disordered" evidence="7">
    <location>
        <begin position="1687"/>
        <end position="1727"/>
    </location>
</feature>
<dbReference type="GO" id="GO:0140588">
    <property type="term" value="P:chromatin looping"/>
    <property type="evidence" value="ECO:0007669"/>
    <property type="project" value="InterPro"/>
</dbReference>
<evidence type="ECO:0000256" key="1">
    <source>
        <dbReference type="ARBA" id="ARBA00004123"/>
    </source>
</evidence>
<dbReference type="Pfam" id="PF12830">
    <property type="entry name" value="Nipped-B_C"/>
    <property type="match status" value="1"/>
</dbReference>
<organism evidence="10 12">
    <name type="scientific">Phytophthora cactorum</name>
    <dbReference type="NCBI Taxonomy" id="29920"/>
    <lineage>
        <taxon>Eukaryota</taxon>
        <taxon>Sar</taxon>
        <taxon>Stramenopiles</taxon>
        <taxon>Oomycota</taxon>
        <taxon>Peronosporomycetes</taxon>
        <taxon>Peronosporales</taxon>
        <taxon>Peronosporaceae</taxon>
        <taxon>Phytophthora</taxon>
    </lineage>
</organism>
<accession>A0A8T1EWA6</accession>
<dbReference type="EMBL" id="RCMK01000002">
    <property type="protein sequence ID" value="KAG2955833.1"/>
    <property type="molecule type" value="Genomic_DNA"/>
</dbReference>
<dbReference type="GO" id="GO:0061775">
    <property type="term" value="F:cohesin loader activity"/>
    <property type="evidence" value="ECO:0007669"/>
    <property type="project" value="InterPro"/>
</dbReference>
<feature type="compositionally biased region" description="Acidic residues" evidence="7">
    <location>
        <begin position="1716"/>
        <end position="1727"/>
    </location>
</feature>
<evidence type="ECO:0000256" key="3">
    <source>
        <dbReference type="ARBA" id="ARBA00022737"/>
    </source>
</evidence>
<feature type="compositionally biased region" description="Basic residues" evidence="7">
    <location>
        <begin position="1695"/>
        <end position="1711"/>
    </location>
</feature>
<dbReference type="Gene3D" id="1.25.10.10">
    <property type="entry name" value="Leucine-rich Repeat Variant"/>
    <property type="match status" value="2"/>
</dbReference>
<evidence type="ECO:0000313" key="9">
    <source>
        <dbReference type="EMBL" id="KAG2868998.1"/>
    </source>
</evidence>
<evidence type="ECO:0000256" key="2">
    <source>
        <dbReference type="ARBA" id="ARBA00009252"/>
    </source>
</evidence>
<keyword evidence="4 6" id="KW-0539">Nucleus</keyword>
<comment type="subcellular location">
    <subcellularLocation>
        <location evidence="1 6">Nucleus</location>
    </subcellularLocation>
</comment>
<dbReference type="SUPFAM" id="SSF48371">
    <property type="entry name" value="ARM repeat"/>
    <property type="match status" value="1"/>
</dbReference>
<dbReference type="GO" id="GO:0003682">
    <property type="term" value="F:chromatin binding"/>
    <property type="evidence" value="ECO:0007669"/>
    <property type="project" value="TreeGrafter"/>
</dbReference>
<dbReference type="Pfam" id="PF12765">
    <property type="entry name" value="Cohesin_HEAT"/>
    <property type="match status" value="1"/>
</dbReference>
<dbReference type="GO" id="GO:0010468">
    <property type="term" value="P:regulation of gene expression"/>
    <property type="evidence" value="ECO:0007669"/>
    <property type="project" value="InterPro"/>
</dbReference>
<dbReference type="InterPro" id="IPR024986">
    <property type="entry name" value="Nipped-B_C"/>
</dbReference>
<evidence type="ECO:0000313" key="12">
    <source>
        <dbReference type="Proteomes" id="UP000736787"/>
    </source>
</evidence>
<dbReference type="GO" id="GO:0071169">
    <property type="term" value="P:establishment of protein localization to chromatin"/>
    <property type="evidence" value="ECO:0007669"/>
    <property type="project" value="TreeGrafter"/>
</dbReference>
<evidence type="ECO:0000256" key="5">
    <source>
        <dbReference type="ARBA" id="ARBA00023306"/>
    </source>
</evidence>
<name>A0A8T1EWA6_9STRA</name>
<evidence type="ECO:0000256" key="6">
    <source>
        <dbReference type="RuleBase" id="RU364107"/>
    </source>
</evidence>
<evidence type="ECO:0000256" key="7">
    <source>
        <dbReference type="SAM" id="MobiDB-lite"/>
    </source>
</evidence>
<dbReference type="VEuPathDB" id="FungiDB:PC110_g140"/>
<keyword evidence="5 6" id="KW-0131">Cell cycle</keyword>
<dbReference type="PANTHER" id="PTHR21704">
    <property type="entry name" value="NIPPED-B-LIKE PROTEIN DELANGIN SCC2-RELATED"/>
    <property type="match status" value="1"/>
</dbReference>